<accession>A0A226GVD9</accession>
<reference evidence="1 2" key="1">
    <citation type="submission" date="2016-11" db="EMBL/GenBank/DDBJ databases">
        <title>Whole genomes of Flavobacteriaceae.</title>
        <authorList>
            <person name="Stine C."/>
            <person name="Li C."/>
            <person name="Tadesse D."/>
        </authorList>
    </citation>
    <scope>NUCLEOTIDE SEQUENCE [LARGE SCALE GENOMIC DNA]</scope>
    <source>
        <strain evidence="1 2">DSM 18292</strain>
    </source>
</reference>
<dbReference type="RefSeq" id="WP_089051318.1">
    <property type="nucleotide sequence ID" value="NZ_FXTV01000004.1"/>
</dbReference>
<organism evidence="1 2">
    <name type="scientific">Flavobacterium hercynium</name>
    <dbReference type="NCBI Taxonomy" id="387094"/>
    <lineage>
        <taxon>Bacteria</taxon>
        <taxon>Pseudomonadati</taxon>
        <taxon>Bacteroidota</taxon>
        <taxon>Flavobacteriia</taxon>
        <taxon>Flavobacteriales</taxon>
        <taxon>Flavobacteriaceae</taxon>
        <taxon>Flavobacterium</taxon>
    </lineage>
</organism>
<comment type="caution">
    <text evidence="1">The sequence shown here is derived from an EMBL/GenBank/DDBJ whole genome shotgun (WGS) entry which is preliminary data.</text>
</comment>
<dbReference type="OrthoDB" id="1293304at2"/>
<protein>
    <submittedName>
        <fullName evidence="1">Uncharacterized protein</fullName>
    </submittedName>
</protein>
<dbReference type="AlphaFoldDB" id="A0A226GVD9"/>
<dbReference type="EMBL" id="MUGW01000043">
    <property type="protein sequence ID" value="OXA86029.1"/>
    <property type="molecule type" value="Genomic_DNA"/>
</dbReference>
<proteinExistence type="predicted"/>
<evidence type="ECO:0000313" key="1">
    <source>
        <dbReference type="EMBL" id="OXA86029.1"/>
    </source>
</evidence>
<gene>
    <name evidence="1" type="ORF">B0A66_18360</name>
</gene>
<sequence length="513" mass="60192">MKDNQTKKYYWGIGLENETYMQFEESLIVSGEFIQEKIGFEKYSIDYRKCYKPESLAPMLKKAFNLTESYKVSRMMNSHSLEKLDINYQHKTLSPIKTVIDTEVGERIAEPIENPEYLGKSIMELFLEDQPYNIQSMITQRNKTMGSVHFDGDSIEFVTKYFENRTITDSCKELKATKKLFLDKINESSVLNGKLSFPDYNNGLNMFMTNQENLVLFNNGTYHFHITLPSLTEDSRIVDYNEFEKTHANAIYLLQWFEPFFISTLGSPDIMGVISDKFSLDKKFTLGSMRNAMSRYIGVGTYNKAMPKGKILTYKVDNFRKLLKFTKEENIWWRDQIEAHMEYEMLSEVGLDFNQEKMYQSGFEFRSFDEFPAEYLNDVLFSIILICEHSLNLPDVQWGHDSKAWNNLVFKTLKTGYATEINEEEKNELLNLLQLLNPSDSNYSTLKSEFEAIIMLDEFFFKILAVLHDKYKDNNICLDAMYGQKTSTPPKWDNFNKYQTERHLKQIVSFCDN</sequence>
<name>A0A226GVD9_9FLAO</name>
<evidence type="ECO:0000313" key="2">
    <source>
        <dbReference type="Proteomes" id="UP000198345"/>
    </source>
</evidence>
<keyword evidence="2" id="KW-1185">Reference proteome</keyword>
<dbReference type="Proteomes" id="UP000198345">
    <property type="component" value="Unassembled WGS sequence"/>
</dbReference>